<evidence type="ECO:0000256" key="1">
    <source>
        <dbReference type="ARBA" id="ARBA00000085"/>
    </source>
</evidence>
<dbReference type="PROSITE" id="PS50112">
    <property type="entry name" value="PAS"/>
    <property type="match status" value="1"/>
</dbReference>
<dbReference type="Gene3D" id="3.40.50.2300">
    <property type="match status" value="3"/>
</dbReference>
<keyword evidence="6" id="KW-0418">Kinase</keyword>
<reference evidence="13 14" key="1">
    <citation type="submission" date="2024-09" db="EMBL/GenBank/DDBJ databases">
        <authorList>
            <person name="Sun Q."/>
            <person name="Mori K."/>
        </authorList>
    </citation>
    <scope>NUCLEOTIDE SEQUENCE [LARGE SCALE GENOMIC DNA]</scope>
    <source>
        <strain evidence="13 14">NCAIM B.02610</strain>
    </source>
</reference>
<dbReference type="CDD" id="cd00082">
    <property type="entry name" value="HisKA"/>
    <property type="match status" value="1"/>
</dbReference>
<dbReference type="EMBL" id="JBHLUX010000030">
    <property type="protein sequence ID" value="MFC0471217.1"/>
    <property type="molecule type" value="Genomic_DNA"/>
</dbReference>
<sequence>MSDSISNTPLNVTERGLVCRFTKRRSTFIFTYCDGILLDNFGFSQEDVYGKKLEDIFPSELSGIINKYCYQAWEGQFIQYETKLTGNDYIAFLAPLFNNGEIVEVIGTFIQSNKPSLENELVNTDSLYEDVLQTMSEAVIIIEKDGKVTALNENFQKMIGLIGDYTYGWKEVEYVAEDGSHLPYSELPGVKTLEKGISFHNSIVGVKDIENNQIKWLSVNSKPLTMRDHSDRASLVSISDITERKEMENTCIQAKEEAEKANRAKSDFLSKMSHELRTPLNGIFGFAQLLELDDSLNDQQRDYVQEILKGGSFLLSLINEVLDLSRIETGKLKVSIEEVPLLNVIDECINIVQPLAKKKNIRIQKQLDLQHHMVVLADPVRLRQILLNLLENAIKYNRQNGNIMINSYLEGDDQFVHIVDTGVGFSVVEYHKIFVPFYRVEGTEEEGTGIGLSLVKQLVQQMGGNISVRSKKGKGSEFCFSLPLPKKLKPVIRWEDEVEPLKSVEGKSEHYTLLYIEDNDSNLNLVKNIIKSQPSYTLLSASNGKEGLEKAAFEKVDLILLDLSLPDMNGYEVFDMLKAKEQTKDIAVIAVSANAMPLDIQHTLEKGFDNYLSKPIHVKEFLNTVSETLNNSITQNIPHHTILSTGPYGEEAVSAKTLQLSLTELKKIKEKKYRAAIAMHYADNDWSKSQIAGVTSTFEKMGVEVIAVTDAQFKWEKQVEDIETILIQKPDIIVSIPVDPIFTASVYKKAANAGVKLVFMDNVPKGLEHGKDYVSIVSADNFGNGIEAAHIMGQELGGKGKVGIINHNADFFATKQRTEGFEETIKQQYPSIELVAQEGFTDPSHGEKVAVDMIRKNPDMNGMFVVWDVPAEGAMKAAEAVGKSDLVITTIDLGFNAALEMAKDGSIQGLGAQLPYQQGVAEAILAGYALLRKQTPPYVAVPALRVTKENLLEAWRLVYNEDAPDLIQRTLK</sequence>
<dbReference type="PANTHER" id="PTHR43047">
    <property type="entry name" value="TWO-COMPONENT HISTIDINE PROTEIN KINASE"/>
    <property type="match status" value="1"/>
</dbReference>
<dbReference type="SMART" id="SM00387">
    <property type="entry name" value="HATPase_c"/>
    <property type="match status" value="1"/>
</dbReference>
<dbReference type="EC" id="2.7.13.3" evidence="2"/>
<keyword evidence="7" id="KW-0067">ATP-binding</keyword>
<evidence type="ECO:0000259" key="10">
    <source>
        <dbReference type="PROSITE" id="PS50109"/>
    </source>
</evidence>
<dbReference type="CDD" id="cd06316">
    <property type="entry name" value="PBP1_ABC_sugar_binding-like"/>
    <property type="match status" value="1"/>
</dbReference>
<dbReference type="PROSITE" id="PS50110">
    <property type="entry name" value="RESPONSE_REGULATORY"/>
    <property type="match status" value="1"/>
</dbReference>
<dbReference type="InterPro" id="IPR005467">
    <property type="entry name" value="His_kinase_dom"/>
</dbReference>
<dbReference type="InterPro" id="IPR003594">
    <property type="entry name" value="HATPase_dom"/>
</dbReference>
<dbReference type="InterPro" id="IPR025997">
    <property type="entry name" value="SBP_2_dom"/>
</dbReference>
<dbReference type="InterPro" id="IPR036890">
    <property type="entry name" value="HATPase_C_sf"/>
</dbReference>
<feature type="domain" description="PAS" evidence="12">
    <location>
        <begin position="124"/>
        <end position="161"/>
    </location>
</feature>
<dbReference type="NCBIfam" id="TIGR00229">
    <property type="entry name" value="sensory_box"/>
    <property type="match status" value="1"/>
</dbReference>
<dbReference type="PROSITE" id="PS50109">
    <property type="entry name" value="HIS_KIN"/>
    <property type="match status" value="1"/>
</dbReference>
<dbReference type="InterPro" id="IPR011006">
    <property type="entry name" value="CheY-like_superfamily"/>
</dbReference>
<dbReference type="SUPFAM" id="SSF47384">
    <property type="entry name" value="Homodimeric domain of signal transducing histidine kinase"/>
    <property type="match status" value="1"/>
</dbReference>
<name>A0ABV6KD27_9BACI</name>
<dbReference type="Pfam" id="PF00072">
    <property type="entry name" value="Response_reg"/>
    <property type="match status" value="1"/>
</dbReference>
<evidence type="ECO:0000313" key="14">
    <source>
        <dbReference type="Proteomes" id="UP001589838"/>
    </source>
</evidence>
<dbReference type="InterPro" id="IPR028082">
    <property type="entry name" value="Peripla_BP_I"/>
</dbReference>
<dbReference type="SUPFAM" id="SSF52172">
    <property type="entry name" value="CheY-like"/>
    <property type="match status" value="1"/>
</dbReference>
<dbReference type="Pfam" id="PF13407">
    <property type="entry name" value="Peripla_BP_4"/>
    <property type="match status" value="1"/>
</dbReference>
<evidence type="ECO:0000256" key="3">
    <source>
        <dbReference type="ARBA" id="ARBA00022553"/>
    </source>
</evidence>
<dbReference type="InterPro" id="IPR035965">
    <property type="entry name" value="PAS-like_dom_sf"/>
</dbReference>
<evidence type="ECO:0000256" key="5">
    <source>
        <dbReference type="ARBA" id="ARBA00022741"/>
    </source>
</evidence>
<dbReference type="InterPro" id="IPR000014">
    <property type="entry name" value="PAS"/>
</dbReference>
<dbReference type="Gene3D" id="3.30.565.10">
    <property type="entry name" value="Histidine kinase-like ATPase, C-terminal domain"/>
    <property type="match status" value="1"/>
</dbReference>
<evidence type="ECO:0000256" key="4">
    <source>
        <dbReference type="ARBA" id="ARBA00022679"/>
    </source>
</evidence>
<dbReference type="SUPFAM" id="SSF55874">
    <property type="entry name" value="ATPase domain of HSP90 chaperone/DNA topoisomerase II/histidine kinase"/>
    <property type="match status" value="1"/>
</dbReference>
<dbReference type="PANTHER" id="PTHR43047:SF72">
    <property type="entry name" value="OSMOSENSING HISTIDINE PROTEIN KINASE SLN1"/>
    <property type="match status" value="1"/>
</dbReference>
<dbReference type="Pfam" id="PF00512">
    <property type="entry name" value="HisKA"/>
    <property type="match status" value="1"/>
</dbReference>
<gene>
    <name evidence="13" type="ORF">ACFFHM_12145</name>
</gene>
<feature type="modified residue" description="4-aspartylphosphate" evidence="9">
    <location>
        <position position="562"/>
    </location>
</feature>
<evidence type="ECO:0000313" key="13">
    <source>
        <dbReference type="EMBL" id="MFC0471217.1"/>
    </source>
</evidence>
<evidence type="ECO:0000256" key="7">
    <source>
        <dbReference type="ARBA" id="ARBA00022840"/>
    </source>
</evidence>
<feature type="domain" description="Histidine kinase" evidence="10">
    <location>
        <begin position="271"/>
        <end position="486"/>
    </location>
</feature>
<keyword evidence="4" id="KW-0808">Transferase</keyword>
<evidence type="ECO:0000259" key="11">
    <source>
        <dbReference type="PROSITE" id="PS50110"/>
    </source>
</evidence>
<keyword evidence="14" id="KW-1185">Reference proteome</keyword>
<comment type="catalytic activity">
    <reaction evidence="1">
        <text>ATP + protein L-histidine = ADP + protein N-phospho-L-histidine.</text>
        <dbReference type="EC" id="2.7.13.3"/>
    </reaction>
</comment>
<dbReference type="InterPro" id="IPR036097">
    <property type="entry name" value="HisK_dim/P_sf"/>
</dbReference>
<keyword evidence="3 9" id="KW-0597">Phosphoprotein</keyword>
<dbReference type="InterPro" id="IPR003661">
    <property type="entry name" value="HisK_dim/P_dom"/>
</dbReference>
<dbReference type="SMART" id="SM00448">
    <property type="entry name" value="REC"/>
    <property type="match status" value="1"/>
</dbReference>
<keyword evidence="8" id="KW-0902">Two-component regulatory system</keyword>
<evidence type="ECO:0000256" key="8">
    <source>
        <dbReference type="ARBA" id="ARBA00023012"/>
    </source>
</evidence>
<dbReference type="Proteomes" id="UP001589838">
    <property type="component" value="Unassembled WGS sequence"/>
</dbReference>
<dbReference type="Gene3D" id="3.30.450.20">
    <property type="entry name" value="PAS domain"/>
    <property type="match status" value="1"/>
</dbReference>
<accession>A0ABV6KD27</accession>
<organism evidence="13 14">
    <name type="scientific">Halalkalibacter kiskunsagensis</name>
    <dbReference type="NCBI Taxonomy" id="1548599"/>
    <lineage>
        <taxon>Bacteria</taxon>
        <taxon>Bacillati</taxon>
        <taxon>Bacillota</taxon>
        <taxon>Bacilli</taxon>
        <taxon>Bacillales</taxon>
        <taxon>Bacillaceae</taxon>
        <taxon>Halalkalibacter</taxon>
    </lineage>
</organism>
<dbReference type="SUPFAM" id="SSF53822">
    <property type="entry name" value="Periplasmic binding protein-like I"/>
    <property type="match status" value="1"/>
</dbReference>
<evidence type="ECO:0000256" key="9">
    <source>
        <dbReference type="PROSITE-ProRule" id="PRU00169"/>
    </source>
</evidence>
<evidence type="ECO:0000256" key="6">
    <source>
        <dbReference type="ARBA" id="ARBA00022777"/>
    </source>
</evidence>
<dbReference type="SUPFAM" id="SSF55785">
    <property type="entry name" value="PYP-like sensor domain (PAS domain)"/>
    <property type="match status" value="2"/>
</dbReference>
<evidence type="ECO:0000259" key="12">
    <source>
        <dbReference type="PROSITE" id="PS50112"/>
    </source>
</evidence>
<feature type="domain" description="Response regulatory" evidence="11">
    <location>
        <begin position="512"/>
        <end position="629"/>
    </location>
</feature>
<dbReference type="PRINTS" id="PR00344">
    <property type="entry name" value="BCTRLSENSOR"/>
</dbReference>
<dbReference type="Pfam" id="PF02518">
    <property type="entry name" value="HATPase_c"/>
    <property type="match status" value="1"/>
</dbReference>
<keyword evidence="5" id="KW-0547">Nucleotide-binding</keyword>
<proteinExistence type="predicted"/>
<comment type="caution">
    <text evidence="13">The sequence shown here is derived from an EMBL/GenBank/DDBJ whole genome shotgun (WGS) entry which is preliminary data.</text>
</comment>
<protein>
    <recommendedName>
        <fullName evidence="2">histidine kinase</fullName>
        <ecNumber evidence="2">2.7.13.3</ecNumber>
    </recommendedName>
</protein>
<dbReference type="InterPro" id="IPR004358">
    <property type="entry name" value="Sig_transdc_His_kin-like_C"/>
</dbReference>
<dbReference type="Gene3D" id="1.10.287.130">
    <property type="match status" value="1"/>
</dbReference>
<dbReference type="InterPro" id="IPR001789">
    <property type="entry name" value="Sig_transdc_resp-reg_receiver"/>
</dbReference>
<dbReference type="RefSeq" id="WP_335958583.1">
    <property type="nucleotide sequence ID" value="NZ_JAXBLX010000002.1"/>
</dbReference>
<dbReference type="SMART" id="SM00388">
    <property type="entry name" value="HisKA"/>
    <property type="match status" value="1"/>
</dbReference>
<evidence type="ECO:0000256" key="2">
    <source>
        <dbReference type="ARBA" id="ARBA00012438"/>
    </source>
</evidence>